<feature type="compositionally biased region" description="Acidic residues" evidence="1">
    <location>
        <begin position="355"/>
        <end position="395"/>
    </location>
</feature>
<organism evidence="2 3">
    <name type="scientific">Tritrichomonas musculus</name>
    <dbReference type="NCBI Taxonomy" id="1915356"/>
    <lineage>
        <taxon>Eukaryota</taxon>
        <taxon>Metamonada</taxon>
        <taxon>Parabasalia</taxon>
        <taxon>Tritrichomonadida</taxon>
        <taxon>Tritrichomonadidae</taxon>
        <taxon>Tritrichomonas</taxon>
    </lineage>
</organism>
<evidence type="ECO:0000256" key="1">
    <source>
        <dbReference type="SAM" id="MobiDB-lite"/>
    </source>
</evidence>
<reference evidence="2 3" key="1">
    <citation type="submission" date="2024-04" db="EMBL/GenBank/DDBJ databases">
        <title>Tritrichomonas musculus Genome.</title>
        <authorList>
            <person name="Alves-Ferreira E."/>
            <person name="Grigg M."/>
            <person name="Lorenzi H."/>
            <person name="Galac M."/>
        </authorList>
    </citation>
    <scope>NUCLEOTIDE SEQUENCE [LARGE SCALE GENOMIC DNA]</scope>
    <source>
        <strain evidence="2 3">EAF2021</strain>
    </source>
</reference>
<feature type="compositionally biased region" description="Polar residues" evidence="1">
    <location>
        <begin position="8"/>
        <end position="26"/>
    </location>
</feature>
<accession>A0ABR2HD86</accession>
<keyword evidence="3" id="KW-1185">Reference proteome</keyword>
<protein>
    <submittedName>
        <fullName evidence="2">Uncharacterized protein</fullName>
    </submittedName>
</protein>
<evidence type="ECO:0000313" key="3">
    <source>
        <dbReference type="Proteomes" id="UP001470230"/>
    </source>
</evidence>
<evidence type="ECO:0000313" key="2">
    <source>
        <dbReference type="EMBL" id="KAK8844976.1"/>
    </source>
</evidence>
<sequence length="430" mass="49412">MNPHQVPMQPQGTYNQSPQQQANNMIPPTFHPPIYPSYPQQYIPQAPNMSNYQAMYNNPQTNPSFHDMNNNRSNIVNMPQQDLITGMHPAQAINTQDHQIDPRSNIHNQYQQNPVQWHTAPGPFPNDPQFYQYHPNQRSMYMPMPPTQNPTPPPPPPQSNHPPVYQRFYKPYQSSSIHQQMAPHHSAFNKPFSNTPPKPSKKPNAHQTPKNPNQNKSNNTNQNNNNQASNQPKQKSSKSAKKQKKQAIHDTKKQNTRDTSSIDRIPPSITIEQQCQKWGWVLPPLPPRSFNQTFSNLQTNETNNNLNYNSTGFTLKSLIKMNQDENDEEDSFIYNYNSDSSSNANDSDGNINNDNENENLDDDDDGVLGTIQEDENIFDSDSSSDEENDQSENDESSNTIDNETYTKLGNEYRDDPIKRLLFVWDELYKT</sequence>
<proteinExistence type="predicted"/>
<feature type="compositionally biased region" description="Basic and acidic residues" evidence="1">
    <location>
        <begin position="247"/>
        <end position="256"/>
    </location>
</feature>
<feature type="compositionally biased region" description="Basic residues" evidence="1">
    <location>
        <begin position="235"/>
        <end position="246"/>
    </location>
</feature>
<feature type="region of interest" description="Disordered" evidence="1">
    <location>
        <begin position="332"/>
        <end position="411"/>
    </location>
</feature>
<feature type="region of interest" description="Disordered" evidence="1">
    <location>
        <begin position="136"/>
        <end position="268"/>
    </location>
</feature>
<dbReference type="EMBL" id="JAPFFF010000031">
    <property type="protein sequence ID" value="KAK8844976.1"/>
    <property type="molecule type" value="Genomic_DNA"/>
</dbReference>
<comment type="caution">
    <text evidence="2">The sequence shown here is derived from an EMBL/GenBank/DDBJ whole genome shotgun (WGS) entry which is preliminary data.</text>
</comment>
<feature type="compositionally biased region" description="Pro residues" evidence="1">
    <location>
        <begin position="143"/>
        <end position="160"/>
    </location>
</feature>
<name>A0ABR2HD86_9EUKA</name>
<feature type="compositionally biased region" description="Low complexity" evidence="1">
    <location>
        <begin position="332"/>
        <end position="354"/>
    </location>
</feature>
<feature type="compositionally biased region" description="Low complexity" evidence="1">
    <location>
        <begin position="207"/>
        <end position="234"/>
    </location>
</feature>
<dbReference type="Proteomes" id="UP001470230">
    <property type="component" value="Unassembled WGS sequence"/>
</dbReference>
<feature type="region of interest" description="Disordered" evidence="1">
    <location>
        <begin position="1"/>
        <end position="29"/>
    </location>
</feature>
<gene>
    <name evidence="2" type="ORF">M9Y10_021149</name>
</gene>